<accession>A0ABR4TQA2</accession>
<gene>
    <name evidence="1" type="ORF">SMB34_03175</name>
</gene>
<evidence type="ECO:0000313" key="1">
    <source>
        <dbReference type="EMBL" id="KEO57728.1"/>
    </source>
</evidence>
<proteinExistence type="predicted"/>
<dbReference type="EMBL" id="AUNC01000012">
    <property type="protein sequence ID" value="KEO57728.1"/>
    <property type="molecule type" value="Genomic_DNA"/>
</dbReference>
<reference evidence="1 2" key="1">
    <citation type="submission" date="2013-07" db="EMBL/GenBank/DDBJ databases">
        <title>Thalassospira permensis NBRC 106175 Genome Sequencing.</title>
        <authorList>
            <person name="Lai Q."/>
            <person name="Shao Z."/>
        </authorList>
    </citation>
    <scope>NUCLEOTIDE SEQUENCE [LARGE SCALE GENOMIC DNA]</scope>
    <source>
        <strain evidence="1 2">NBRC 106175</strain>
    </source>
</reference>
<name>A0ABR4TQA2_9PROT</name>
<comment type="caution">
    <text evidence="1">The sequence shown here is derived from an EMBL/GenBank/DDBJ whole genome shotgun (WGS) entry which is preliminary data.</text>
</comment>
<evidence type="ECO:0000313" key="2">
    <source>
        <dbReference type="Proteomes" id="UP000027463"/>
    </source>
</evidence>
<dbReference type="Proteomes" id="UP000027463">
    <property type="component" value="Unassembled WGS sequence"/>
</dbReference>
<organism evidence="1 2">
    <name type="scientific">Thalassospira permensis NBRC 106175</name>
    <dbReference type="NCBI Taxonomy" id="1353532"/>
    <lineage>
        <taxon>Bacteria</taxon>
        <taxon>Pseudomonadati</taxon>
        <taxon>Pseudomonadota</taxon>
        <taxon>Alphaproteobacteria</taxon>
        <taxon>Rhodospirillales</taxon>
        <taxon>Thalassospiraceae</taxon>
        <taxon>Thalassospira</taxon>
    </lineage>
</organism>
<protein>
    <submittedName>
        <fullName evidence="1">Uncharacterized protein</fullName>
    </submittedName>
</protein>
<keyword evidence="2" id="KW-1185">Reference proteome</keyword>
<sequence length="33" mass="3842">MYNISHHLAGKASRVKSRPQMITIGRVWPHLQQ</sequence>